<dbReference type="InterPro" id="IPR003753">
    <property type="entry name" value="Exonuc_VII_L"/>
</dbReference>
<sequence>MSQAIWSISSLVRYIKASLDRDMNLQSILIKGEVSNFTHHRSGHYYFTLKDNSSRISCVMFASNARRCPLQIKDGMKVLVSANVSMYEPQGNCQLYVLQVQLDGIGDLYMQLEEIKRRLNAEGLFSETHKKMLPEYPMNIGVISARTGAATQDVFTTIKRRWPLASVFFYPCLVQGKEAEADLIKTLKSADSNHHDCILVVRGGGSIEDLWCFNSEALARCVYQCQTVIVSGVGHETDTTLIDYVADRRAPTPTAAAELITPDRRDVSERVNVYRQRLQRSVASQLQQCTQAYNRIKANKLLSEPLNYIQNDAMRLAMDVQRLEKVVSMGERERYKLNQLFEAMSSSGRQLCLGNRHLLSQISIQLRHSVDAVSEARKLELKRSAALLDAFSPLKVVARGYSLTYDENQHLISSINDVKNDDLLKIRVSDGSILARVEGKEIINE</sequence>
<dbReference type="STRING" id="1034346.GCA_000313565_03313"/>
<dbReference type="CDD" id="cd04489">
    <property type="entry name" value="ExoVII_LU_OBF"/>
    <property type="match status" value="1"/>
</dbReference>
<evidence type="ECO:0000313" key="10">
    <source>
        <dbReference type="Proteomes" id="UP000247612"/>
    </source>
</evidence>
<keyword evidence="4 5" id="KW-0269">Exonuclease</keyword>
<comment type="subcellular location">
    <subcellularLocation>
        <location evidence="5 6">Cytoplasm</location>
    </subcellularLocation>
</comment>
<evidence type="ECO:0000256" key="4">
    <source>
        <dbReference type="ARBA" id="ARBA00022839"/>
    </source>
</evidence>
<feature type="domain" description="Exonuclease VII large subunit C-terminal" evidence="7">
    <location>
        <begin position="124"/>
        <end position="435"/>
    </location>
</feature>
<dbReference type="Pfam" id="PF02601">
    <property type="entry name" value="Exonuc_VII_L"/>
    <property type="match status" value="1"/>
</dbReference>
<evidence type="ECO:0000313" key="9">
    <source>
        <dbReference type="EMBL" id="PXX76808.1"/>
    </source>
</evidence>
<dbReference type="EMBL" id="QJKH01000013">
    <property type="protein sequence ID" value="PXX76808.1"/>
    <property type="molecule type" value="Genomic_DNA"/>
</dbReference>
<evidence type="ECO:0000256" key="3">
    <source>
        <dbReference type="ARBA" id="ARBA00022801"/>
    </source>
</evidence>
<dbReference type="PANTHER" id="PTHR30008">
    <property type="entry name" value="EXODEOXYRIBONUCLEASE 7 LARGE SUBUNIT"/>
    <property type="match status" value="1"/>
</dbReference>
<evidence type="ECO:0000256" key="5">
    <source>
        <dbReference type="HAMAP-Rule" id="MF_00378"/>
    </source>
</evidence>
<accession>A0A318KJM8</accession>
<dbReference type="AlphaFoldDB" id="A0A318KJM8"/>
<proteinExistence type="inferred from homology"/>
<evidence type="ECO:0000256" key="2">
    <source>
        <dbReference type="ARBA" id="ARBA00022722"/>
    </source>
</evidence>
<evidence type="ECO:0000259" key="8">
    <source>
        <dbReference type="Pfam" id="PF13742"/>
    </source>
</evidence>
<protein>
    <recommendedName>
        <fullName evidence="5">Exodeoxyribonuclease 7 large subunit</fullName>
        <ecNumber evidence="5">3.1.11.6</ecNumber>
    </recommendedName>
    <alternativeName>
        <fullName evidence="5">Exodeoxyribonuclease VII large subunit</fullName>
        <shortName evidence="5">Exonuclease VII large subunit</shortName>
    </alternativeName>
</protein>
<comment type="caution">
    <text evidence="9">The sequence shown here is derived from an EMBL/GenBank/DDBJ whole genome shotgun (WGS) entry which is preliminary data.</text>
</comment>
<dbReference type="InterPro" id="IPR025824">
    <property type="entry name" value="OB-fold_nuc-bd_dom"/>
</dbReference>
<dbReference type="OrthoDB" id="9802795at2"/>
<dbReference type="GO" id="GO:0003676">
    <property type="term" value="F:nucleic acid binding"/>
    <property type="evidence" value="ECO:0007669"/>
    <property type="project" value="InterPro"/>
</dbReference>
<dbReference type="Pfam" id="PF13742">
    <property type="entry name" value="tRNA_anti_2"/>
    <property type="match status" value="1"/>
</dbReference>
<dbReference type="InterPro" id="IPR020579">
    <property type="entry name" value="Exonuc_VII_lsu_C"/>
</dbReference>
<dbReference type="HAMAP" id="MF_00378">
    <property type="entry name" value="Exonuc_7_L"/>
    <property type="match status" value="1"/>
</dbReference>
<comment type="function">
    <text evidence="5">Bidirectionally degrades single-stranded DNA into large acid-insoluble oligonucleotides, which are then degraded further into small acid-soluble oligonucleotides.</text>
</comment>
<dbReference type="Proteomes" id="UP000247612">
    <property type="component" value="Unassembled WGS sequence"/>
</dbReference>
<dbReference type="PANTHER" id="PTHR30008:SF0">
    <property type="entry name" value="EXODEOXYRIBONUCLEASE 7 LARGE SUBUNIT"/>
    <property type="match status" value="1"/>
</dbReference>
<reference evidence="9 10" key="1">
    <citation type="submission" date="2018-05" db="EMBL/GenBank/DDBJ databases">
        <title>Genomic Encyclopedia of Type Strains, Phase IV (KMG-IV): sequencing the most valuable type-strain genomes for metagenomic binning, comparative biology and taxonomic classification.</title>
        <authorList>
            <person name="Goeker M."/>
        </authorList>
    </citation>
    <scope>NUCLEOTIDE SEQUENCE [LARGE SCALE GENOMIC DNA]</scope>
    <source>
        <strain evidence="9 10">JC118</strain>
    </source>
</reference>
<keyword evidence="3 5" id="KW-0378">Hydrolase</keyword>
<feature type="domain" description="OB-fold nucleic acid binding" evidence="8">
    <location>
        <begin position="6"/>
        <end position="100"/>
    </location>
</feature>
<evidence type="ECO:0000256" key="6">
    <source>
        <dbReference type="RuleBase" id="RU004355"/>
    </source>
</evidence>
<keyword evidence="1 5" id="KW-0963">Cytoplasm</keyword>
<evidence type="ECO:0000256" key="1">
    <source>
        <dbReference type="ARBA" id="ARBA00022490"/>
    </source>
</evidence>
<keyword evidence="10" id="KW-1185">Reference proteome</keyword>
<dbReference type="GO" id="GO:0006308">
    <property type="term" value="P:DNA catabolic process"/>
    <property type="evidence" value="ECO:0007669"/>
    <property type="project" value="UniProtKB-UniRule"/>
</dbReference>
<dbReference type="EC" id="3.1.11.6" evidence="5"/>
<organism evidence="9 10">
    <name type="scientific">Dielma fastidiosa</name>
    <dbReference type="NCBI Taxonomy" id="1034346"/>
    <lineage>
        <taxon>Bacteria</taxon>
        <taxon>Bacillati</taxon>
        <taxon>Bacillota</taxon>
        <taxon>Erysipelotrichia</taxon>
        <taxon>Erysipelotrichales</taxon>
        <taxon>Erysipelotrichaceae</taxon>
        <taxon>Dielma</taxon>
    </lineage>
</organism>
<dbReference type="NCBIfam" id="TIGR00237">
    <property type="entry name" value="xseA"/>
    <property type="match status" value="1"/>
</dbReference>
<gene>
    <name evidence="5" type="primary">xseA</name>
    <name evidence="9" type="ORF">DES51_1132</name>
</gene>
<comment type="catalytic activity">
    <reaction evidence="5 6">
        <text>Exonucleolytic cleavage in either 5'- to 3'- or 3'- to 5'-direction to yield nucleoside 5'-phosphates.</text>
        <dbReference type="EC" id="3.1.11.6"/>
    </reaction>
</comment>
<comment type="similarity">
    <text evidence="5 6">Belongs to the XseA family.</text>
</comment>
<dbReference type="GO" id="GO:0005737">
    <property type="term" value="C:cytoplasm"/>
    <property type="evidence" value="ECO:0007669"/>
    <property type="project" value="UniProtKB-SubCell"/>
</dbReference>
<evidence type="ECO:0000259" key="7">
    <source>
        <dbReference type="Pfam" id="PF02601"/>
    </source>
</evidence>
<dbReference type="RefSeq" id="WP_022939591.1">
    <property type="nucleotide sequence ID" value="NZ_CABKRQ010000011.1"/>
</dbReference>
<dbReference type="GO" id="GO:0009318">
    <property type="term" value="C:exodeoxyribonuclease VII complex"/>
    <property type="evidence" value="ECO:0007669"/>
    <property type="project" value="UniProtKB-UniRule"/>
</dbReference>
<name>A0A318KJM8_9FIRM</name>
<comment type="subunit">
    <text evidence="5">Heterooligomer composed of large and small subunits.</text>
</comment>
<keyword evidence="2 5" id="KW-0540">Nuclease</keyword>
<dbReference type="GO" id="GO:0008855">
    <property type="term" value="F:exodeoxyribonuclease VII activity"/>
    <property type="evidence" value="ECO:0007669"/>
    <property type="project" value="UniProtKB-UniRule"/>
</dbReference>